<dbReference type="EMBL" id="MABQ02000016">
    <property type="protein sequence ID" value="PCD20239.1"/>
    <property type="molecule type" value="Genomic_DNA"/>
</dbReference>
<evidence type="ECO:0000313" key="1">
    <source>
        <dbReference type="EMBL" id="PCD20239.1"/>
    </source>
</evidence>
<reference evidence="1 2" key="2">
    <citation type="journal article" date="2017" name="Sci. Rep.">
        <title>A mobile pathogenicity chromosome in Fusarium oxysporum for infection of multiple cucurbit species.</title>
        <authorList>
            <person name="van Dam P."/>
            <person name="Fokkens L."/>
            <person name="Ayukawa Y."/>
            <person name="van der Gragt M."/>
            <person name="Ter Horst A."/>
            <person name="Brankovics B."/>
            <person name="Houterman P.M."/>
            <person name="Arie T."/>
            <person name="Rep M."/>
        </authorList>
    </citation>
    <scope>NUCLEOTIDE SEQUENCE [LARGE SCALE GENOMIC DNA]</scope>
    <source>
        <strain evidence="1 2">Forc016</strain>
    </source>
</reference>
<accession>A0A2H3G5U7</accession>
<comment type="caution">
    <text evidence="1">The sequence shown here is derived from an EMBL/GenBank/DDBJ whole genome shotgun (WGS) entry which is preliminary data.</text>
</comment>
<evidence type="ECO:0000313" key="2">
    <source>
        <dbReference type="Proteomes" id="UP000219602"/>
    </source>
</evidence>
<name>A0A2H3G5U7_FUSOX</name>
<dbReference type="AlphaFoldDB" id="A0A2H3G5U7"/>
<reference evidence="1 2" key="1">
    <citation type="journal article" date="2016" name="Environ. Microbiol.">
        <title>Effector profiles distinguish formae speciales of Fusarium oxysporum.</title>
        <authorList>
            <person name="van Dam P."/>
            <person name="Fokkens L."/>
            <person name="Schmidt S.M."/>
            <person name="Linmans J.H."/>
            <person name="Kistler H.C."/>
            <person name="Ma L.J."/>
            <person name="Rep M."/>
        </authorList>
    </citation>
    <scope>NUCLEOTIDE SEQUENCE [LARGE SCALE GENOMIC DNA]</scope>
    <source>
        <strain evidence="1 2">Forc016</strain>
    </source>
</reference>
<gene>
    <name evidence="1" type="ORF">AU210_016651</name>
</gene>
<proteinExistence type="predicted"/>
<protein>
    <submittedName>
        <fullName evidence="1">Uncharacterized protein</fullName>
    </submittedName>
</protein>
<organism evidence="1 2">
    <name type="scientific">Fusarium oxysporum f. sp. radicis-cucumerinum</name>
    <dbReference type="NCBI Taxonomy" id="327505"/>
    <lineage>
        <taxon>Eukaryota</taxon>
        <taxon>Fungi</taxon>
        <taxon>Dikarya</taxon>
        <taxon>Ascomycota</taxon>
        <taxon>Pezizomycotina</taxon>
        <taxon>Sordariomycetes</taxon>
        <taxon>Hypocreomycetidae</taxon>
        <taxon>Hypocreales</taxon>
        <taxon>Nectriaceae</taxon>
        <taxon>Fusarium</taxon>
        <taxon>Fusarium oxysporum species complex</taxon>
    </lineage>
</organism>
<sequence length="85" mass="9755">MVLFEPQALDIDKDNDEFFSDAKTGVQPVVGSGQMVYWKQCTVRVFETGKEDGQPYERYPQQHDGQVFLRKGVSIILEKGKMKEL</sequence>
<dbReference type="Proteomes" id="UP000219602">
    <property type="component" value="Unassembled WGS sequence"/>
</dbReference>